<sequence>MVHRMGTGTMREWHTKENEHALCGLPFNSAFMISIEADNGYGYSPSATSIFYTDQSVPDGPPEDVEAHAISSSAITLTWSAPRKPNGIIIAYQIYVKRGDDNNVRTIRLKTRGDMPSRCTYNISDLGKTYNVSIGGV</sequence>
<proteinExistence type="predicted"/>
<dbReference type="WBParaSite" id="PEQ_0001304601-mRNA-1">
    <property type="protein sequence ID" value="PEQ_0001304601-mRNA-1"/>
    <property type="gene ID" value="PEQ_0001304601"/>
</dbReference>
<organism evidence="2 3">
    <name type="scientific">Parascaris equorum</name>
    <name type="common">Equine roundworm</name>
    <dbReference type="NCBI Taxonomy" id="6256"/>
    <lineage>
        <taxon>Eukaryota</taxon>
        <taxon>Metazoa</taxon>
        <taxon>Ecdysozoa</taxon>
        <taxon>Nematoda</taxon>
        <taxon>Chromadorea</taxon>
        <taxon>Rhabditida</taxon>
        <taxon>Spirurina</taxon>
        <taxon>Ascaridomorpha</taxon>
        <taxon>Ascaridoidea</taxon>
        <taxon>Ascarididae</taxon>
        <taxon>Parascaris</taxon>
    </lineage>
</organism>
<dbReference type="InterPro" id="IPR003961">
    <property type="entry name" value="FN3_dom"/>
</dbReference>
<evidence type="ECO:0000259" key="1">
    <source>
        <dbReference type="PROSITE" id="PS50853"/>
    </source>
</evidence>
<dbReference type="AlphaFoldDB" id="A0A914SGC3"/>
<evidence type="ECO:0000313" key="3">
    <source>
        <dbReference type="WBParaSite" id="PEQ_0001304601-mRNA-1"/>
    </source>
</evidence>
<dbReference type="Proteomes" id="UP000887564">
    <property type="component" value="Unplaced"/>
</dbReference>
<dbReference type="Pfam" id="PF00041">
    <property type="entry name" value="fn3"/>
    <property type="match status" value="1"/>
</dbReference>
<dbReference type="Gene3D" id="2.60.40.10">
    <property type="entry name" value="Immunoglobulins"/>
    <property type="match status" value="1"/>
</dbReference>
<reference evidence="3" key="1">
    <citation type="submission" date="2022-11" db="UniProtKB">
        <authorList>
            <consortium name="WormBaseParasite"/>
        </authorList>
    </citation>
    <scope>IDENTIFICATION</scope>
</reference>
<evidence type="ECO:0000313" key="2">
    <source>
        <dbReference type="Proteomes" id="UP000887564"/>
    </source>
</evidence>
<dbReference type="InterPro" id="IPR013783">
    <property type="entry name" value="Ig-like_fold"/>
</dbReference>
<dbReference type="SUPFAM" id="SSF49265">
    <property type="entry name" value="Fibronectin type III"/>
    <property type="match status" value="1"/>
</dbReference>
<protein>
    <submittedName>
        <fullName evidence="3">Fibronectin type-III domain-containing protein</fullName>
    </submittedName>
</protein>
<keyword evidence="2" id="KW-1185">Reference proteome</keyword>
<accession>A0A914SGC3</accession>
<feature type="domain" description="Fibronectin type-III" evidence="1">
    <location>
        <begin position="61"/>
        <end position="137"/>
    </location>
</feature>
<dbReference type="InterPro" id="IPR036116">
    <property type="entry name" value="FN3_sf"/>
</dbReference>
<dbReference type="CDD" id="cd00063">
    <property type="entry name" value="FN3"/>
    <property type="match status" value="1"/>
</dbReference>
<name>A0A914SGC3_PAREQ</name>
<dbReference type="PROSITE" id="PS50853">
    <property type="entry name" value="FN3"/>
    <property type="match status" value="1"/>
</dbReference>